<dbReference type="SUPFAM" id="SSF53335">
    <property type="entry name" value="S-adenosyl-L-methionine-dependent methyltransferases"/>
    <property type="match status" value="1"/>
</dbReference>
<evidence type="ECO:0000313" key="6">
    <source>
        <dbReference type="Proteomes" id="UP001374803"/>
    </source>
</evidence>
<feature type="domain" description="Carrier" evidence="4">
    <location>
        <begin position="1128"/>
        <end position="1203"/>
    </location>
</feature>
<dbReference type="Gene3D" id="3.40.50.150">
    <property type="entry name" value="Vaccinia Virus protein VP39"/>
    <property type="match status" value="1"/>
</dbReference>
<dbReference type="InterPro" id="IPR036736">
    <property type="entry name" value="ACP-like_sf"/>
</dbReference>
<dbReference type="InterPro" id="IPR042099">
    <property type="entry name" value="ANL_N_sf"/>
</dbReference>
<dbReference type="Pfam" id="PF00501">
    <property type="entry name" value="AMP-binding"/>
    <property type="match status" value="1"/>
</dbReference>
<dbReference type="GO" id="GO:0032259">
    <property type="term" value="P:methylation"/>
    <property type="evidence" value="ECO:0007669"/>
    <property type="project" value="UniProtKB-KW"/>
</dbReference>
<accession>A0ABZ2KTJ5</accession>
<dbReference type="InterPro" id="IPR016035">
    <property type="entry name" value="Acyl_Trfase/lysoPLipase"/>
</dbReference>
<dbReference type="SMART" id="SM00827">
    <property type="entry name" value="PKS_AT"/>
    <property type="match status" value="1"/>
</dbReference>
<dbReference type="PANTHER" id="PTHR43775:SF51">
    <property type="entry name" value="INACTIVE PHENOLPHTHIOCEROL SYNTHESIS POLYKETIDE SYNTHASE TYPE I PKS1-RELATED"/>
    <property type="match status" value="1"/>
</dbReference>
<dbReference type="Pfam" id="PF00550">
    <property type="entry name" value="PP-binding"/>
    <property type="match status" value="1"/>
</dbReference>
<dbReference type="Proteomes" id="UP001374803">
    <property type="component" value="Chromosome"/>
</dbReference>
<keyword evidence="6" id="KW-1185">Reference proteome</keyword>
<dbReference type="InterPro" id="IPR001227">
    <property type="entry name" value="Ac_transferase_dom_sf"/>
</dbReference>
<dbReference type="InterPro" id="IPR050091">
    <property type="entry name" value="PKS_NRPS_Biosynth_Enz"/>
</dbReference>
<keyword evidence="3" id="KW-0808">Transferase</keyword>
<dbReference type="InterPro" id="IPR016036">
    <property type="entry name" value="Malonyl_transacylase_ACP-bd"/>
</dbReference>
<protein>
    <submittedName>
        <fullName evidence="5">FkbM family methyltransferase</fullName>
    </submittedName>
</protein>
<dbReference type="PANTHER" id="PTHR43775">
    <property type="entry name" value="FATTY ACID SYNTHASE"/>
    <property type="match status" value="1"/>
</dbReference>
<evidence type="ECO:0000313" key="5">
    <source>
        <dbReference type="EMBL" id="WXB02002.1"/>
    </source>
</evidence>
<dbReference type="InterPro" id="IPR035959">
    <property type="entry name" value="RutC-like_sf"/>
</dbReference>
<keyword evidence="5" id="KW-0489">Methyltransferase</keyword>
<keyword evidence="1" id="KW-0596">Phosphopantetheine</keyword>
<dbReference type="Gene3D" id="3.30.70.3290">
    <property type="match status" value="1"/>
</dbReference>
<dbReference type="InterPro" id="IPR029063">
    <property type="entry name" value="SAM-dependent_MTases_sf"/>
</dbReference>
<dbReference type="RefSeq" id="WP_394831627.1">
    <property type="nucleotide sequence ID" value="NZ_CP089929.1"/>
</dbReference>
<evidence type="ECO:0000256" key="3">
    <source>
        <dbReference type="ARBA" id="ARBA00022679"/>
    </source>
</evidence>
<dbReference type="InterPro" id="IPR049368">
    <property type="entry name" value="FkbO_Hyg5-like_N"/>
</dbReference>
<dbReference type="EMBL" id="CP089983">
    <property type="protein sequence ID" value="WXB02002.1"/>
    <property type="molecule type" value="Genomic_DNA"/>
</dbReference>
<dbReference type="NCBIfam" id="TIGR01444">
    <property type="entry name" value="fkbM_fam"/>
    <property type="match status" value="1"/>
</dbReference>
<reference evidence="5" key="1">
    <citation type="submission" date="2021-12" db="EMBL/GenBank/DDBJ databases">
        <title>Discovery of the Pendulisporaceae a myxobacterial family with distinct sporulation behavior and unique specialized metabolism.</title>
        <authorList>
            <person name="Garcia R."/>
            <person name="Popoff A."/>
            <person name="Bader C.D."/>
            <person name="Loehr J."/>
            <person name="Walesch S."/>
            <person name="Walt C."/>
            <person name="Boldt J."/>
            <person name="Bunk B."/>
            <person name="Haeckl F.J.F.P.J."/>
            <person name="Gunesch A.P."/>
            <person name="Birkelbach J."/>
            <person name="Nuebel U."/>
            <person name="Pietschmann T."/>
            <person name="Bach T."/>
            <person name="Mueller R."/>
        </authorList>
    </citation>
    <scope>NUCLEOTIDE SEQUENCE</scope>
    <source>
        <strain evidence="5">MSr11367</strain>
    </source>
</reference>
<dbReference type="Gene3D" id="1.10.1200.10">
    <property type="entry name" value="ACP-like"/>
    <property type="match status" value="1"/>
</dbReference>
<dbReference type="InterPro" id="IPR020806">
    <property type="entry name" value="PKS_PP-bd"/>
</dbReference>
<dbReference type="Pfam" id="PF05050">
    <property type="entry name" value="Methyltransf_21"/>
    <property type="match status" value="1"/>
</dbReference>
<organism evidence="5 6">
    <name type="scientific">Pendulispora rubella</name>
    <dbReference type="NCBI Taxonomy" id="2741070"/>
    <lineage>
        <taxon>Bacteria</taxon>
        <taxon>Pseudomonadati</taxon>
        <taxon>Myxococcota</taxon>
        <taxon>Myxococcia</taxon>
        <taxon>Myxococcales</taxon>
        <taxon>Sorangiineae</taxon>
        <taxon>Pendulisporaceae</taxon>
        <taxon>Pendulispora</taxon>
    </lineage>
</organism>
<evidence type="ECO:0000259" key="4">
    <source>
        <dbReference type="PROSITE" id="PS50075"/>
    </source>
</evidence>
<sequence>MRALRSAEGILGAIIYQKAEAEPWPLPVEVPRIYAQMVRPQDESVAEIWYSSNPVRVESPGTVTCAHDGEYIFVAAAFTENDGGLEAQTERLYLESLRLLGRLAYTAICRIWNYVPAVNQPDRDGNERYKVFCSGRSKAFSRHFSQADPLFPAATGIGSMGGDVAVVFLAKKAEEVIHLENPAQTPAYLYPEHYGPRSPSFARATYARNRVGDGYHIFVSGTAAVLGYQSVNRGDIARQVETSIENINRVVSATNLNAYGINGEHGAYNLGSVKVYIRHAHDFAAVRKMCEQHFPKRRIAYLHADICRSDLDVEIEGIACGEAGPNVPLTLRDYFTWQTVRNARKPAYIYLDENGEVRDQISFLLLRHRVFNVASCLQRRFGKGEKLALAYATGIEFAVAYYACVLSGIVVIPIPAGDQIEIDSTLRGIRLAARTSKDGLTVLCDSHTKESVLQHSLEKTELLTLEDLWDKHQKSFQFVLVDPDDIATHWITPDSSGDAQLIPLSHKSLVEKANAEIKTWNYTNQSVSVSLVPHHRYLGLVFNLIVPICSGTTAISMAPDAFACGSTTWARAIPHYRATHAIVATDADVDGADSADRLQVAVMRTPIEHRIVLSDVALDTIDTPIAAEAPASHDAPEHAPSLLVRTWEDKSYVQALQESSTNPSVSAPASVPKERIILALLGGPTASGIEAGFEIVRGQPSALPETGLVGVYGADPDDFRAAYLLDASRTASVVERPVAVGAARCRPVALMFPGLGDQHLYMGEQLYRHAPAFKREIDRCAEILKPELGLDLRDVLYPARDTSEAPPAVPKGVDLRRMLGRDGRAPTANERRLNETRIAQPALFVVEYALARLLIAWGVQPASMLGYSLGEYVAACLSGVIGLADSLAFVARRAQLFETLPPGAMLAVALPEDQVRTLLGAQLAVSAVNGPELCVVAGPHEEIEAFEKLLAGRGITGRRVQTSYAFHSPMMQPLADRVTALARTFKLAEPTIPYTSNVTGKLITPAEAVDPRYWATHLTQPVRFSEGLRTLAAQPDLVFVEAGPGQTLSSIVIASPDVAGGARVVAPMMRNAYDRQSDMAVLLKGIGRLWVNGAAVEWSRLPSRALPSGAPSVAASSVAAQPPATEAAIETATERRLLEIWRQLFRRADITSASSFFDLGGNSLTATKLVPRLQKSFDVNASLKLVYRAPTLRSMAKAIDDLRFNPNALPEAPLVSRPTPATNARLRLSNGFVVNHQNEAETRHFYDDIFAHRSYVRHGITIRDGACVFDVGANIGLFTLFAHHEAKGVRLFSFEPAPETFALLEKNVAEHSVRATTLNYGLSNVAREASFTFYPRSSGMSSFHADAVEEKHNLKSIIANERRLGGAVQADAIAHVEGELLDVRFQPTVVTAKLRRVSDVIQEHRVERIDLMKIDVQKCEAEVIDGIDEHDWPKIRQIVLEAHDADGRVEVLRGRMVERGFSVIVQQDELYVGTNIYNLYAVRKEP</sequence>
<proteinExistence type="predicted"/>
<dbReference type="Gene3D" id="3.40.50.12780">
    <property type="entry name" value="N-terminal domain of ligase-like"/>
    <property type="match status" value="1"/>
</dbReference>
<dbReference type="GO" id="GO:0008168">
    <property type="term" value="F:methyltransferase activity"/>
    <property type="evidence" value="ECO:0007669"/>
    <property type="project" value="UniProtKB-KW"/>
</dbReference>
<dbReference type="SUPFAM" id="SSF52151">
    <property type="entry name" value="FabD/lysophospholipase-like"/>
    <property type="match status" value="1"/>
</dbReference>
<evidence type="ECO:0000256" key="1">
    <source>
        <dbReference type="ARBA" id="ARBA00022450"/>
    </source>
</evidence>
<dbReference type="SUPFAM" id="SSF56801">
    <property type="entry name" value="Acetyl-CoA synthetase-like"/>
    <property type="match status" value="1"/>
</dbReference>
<dbReference type="SUPFAM" id="SSF47336">
    <property type="entry name" value="ACP-like"/>
    <property type="match status" value="1"/>
</dbReference>
<dbReference type="InterPro" id="IPR000873">
    <property type="entry name" value="AMP-dep_synth/lig_dom"/>
</dbReference>
<dbReference type="InterPro" id="IPR006342">
    <property type="entry name" value="FkbM_mtfrase"/>
</dbReference>
<dbReference type="SMART" id="SM00823">
    <property type="entry name" value="PKS_PP"/>
    <property type="match status" value="1"/>
</dbReference>
<dbReference type="PROSITE" id="PS50075">
    <property type="entry name" value="CARRIER"/>
    <property type="match status" value="1"/>
</dbReference>
<dbReference type="Pfam" id="PF00698">
    <property type="entry name" value="Acyl_transf_1"/>
    <property type="match status" value="1"/>
</dbReference>
<keyword evidence="2" id="KW-0597">Phosphoprotein</keyword>
<dbReference type="Pfam" id="PF21168">
    <property type="entry name" value="FkbO_Hyg5-like_N"/>
    <property type="match status" value="1"/>
</dbReference>
<evidence type="ECO:0000256" key="2">
    <source>
        <dbReference type="ARBA" id="ARBA00022553"/>
    </source>
</evidence>
<dbReference type="SUPFAM" id="SSF55298">
    <property type="entry name" value="YjgF-like"/>
    <property type="match status" value="1"/>
</dbReference>
<dbReference type="Gene3D" id="3.30.70.250">
    <property type="entry name" value="Malonyl-CoA ACP transacylase, ACP-binding"/>
    <property type="match status" value="1"/>
</dbReference>
<gene>
    <name evidence="5" type="ORF">LVJ94_34450</name>
</gene>
<dbReference type="InterPro" id="IPR009081">
    <property type="entry name" value="PP-bd_ACP"/>
</dbReference>
<dbReference type="Gene3D" id="3.30.1330.40">
    <property type="entry name" value="RutC-like"/>
    <property type="match status" value="1"/>
</dbReference>
<dbReference type="Gene3D" id="3.40.366.10">
    <property type="entry name" value="Malonyl-Coenzyme A Acyl Carrier Protein, domain 2"/>
    <property type="match status" value="1"/>
</dbReference>
<dbReference type="SUPFAM" id="SSF55048">
    <property type="entry name" value="Probable ACP-binding domain of malonyl-CoA ACP transacylase"/>
    <property type="match status" value="1"/>
</dbReference>
<dbReference type="InterPro" id="IPR014043">
    <property type="entry name" value="Acyl_transferase_dom"/>
</dbReference>
<name>A0ABZ2KTJ5_9BACT</name>